<evidence type="ECO:0000256" key="2">
    <source>
        <dbReference type="ARBA" id="ARBA00012379"/>
    </source>
</evidence>
<evidence type="ECO:0000256" key="1">
    <source>
        <dbReference type="ARBA" id="ARBA00006581"/>
    </source>
</evidence>
<dbReference type="Pfam" id="PF00692">
    <property type="entry name" value="dUTPase"/>
    <property type="match status" value="1"/>
</dbReference>
<dbReference type="RefSeq" id="WP_129718583.1">
    <property type="nucleotide sequence ID" value="NZ_PRLK01000002.1"/>
</dbReference>
<dbReference type="EMBL" id="PRLK01000002">
    <property type="protein sequence ID" value="RYC72823.1"/>
    <property type="molecule type" value="Genomic_DNA"/>
</dbReference>
<dbReference type="InterPro" id="IPR008181">
    <property type="entry name" value="dUTPase"/>
</dbReference>
<dbReference type="SUPFAM" id="SSF51283">
    <property type="entry name" value="dUTPase-like"/>
    <property type="match status" value="1"/>
</dbReference>
<comment type="caution">
    <text evidence="7">The sequence shown here is derived from an EMBL/GenBank/DDBJ whole genome shotgun (WGS) entry which is preliminary data.</text>
</comment>
<keyword evidence="4" id="KW-0546">Nucleotide metabolism</keyword>
<gene>
    <name evidence="7" type="primary">dut</name>
    <name evidence="7" type="ORF">G6CMJM_00158</name>
</gene>
<evidence type="ECO:0000313" key="7">
    <source>
        <dbReference type="EMBL" id="RYC72823.1"/>
    </source>
</evidence>
<dbReference type="Gene3D" id="2.70.40.10">
    <property type="match status" value="1"/>
</dbReference>
<protein>
    <recommendedName>
        <fullName evidence="2">dUTP diphosphatase</fullName>
        <ecNumber evidence="2">3.6.1.23</ecNumber>
    </recommendedName>
</protein>
<evidence type="ECO:0000259" key="6">
    <source>
        <dbReference type="Pfam" id="PF00692"/>
    </source>
</evidence>
<keyword evidence="8" id="KW-1185">Reference proteome</keyword>
<dbReference type="EC" id="3.6.1.23" evidence="2"/>
<evidence type="ECO:0000256" key="3">
    <source>
        <dbReference type="ARBA" id="ARBA00022801"/>
    </source>
</evidence>
<comment type="catalytic activity">
    <reaction evidence="5">
        <text>dUTP + H2O = dUMP + diphosphate + H(+)</text>
        <dbReference type="Rhea" id="RHEA:10248"/>
        <dbReference type="ChEBI" id="CHEBI:15377"/>
        <dbReference type="ChEBI" id="CHEBI:15378"/>
        <dbReference type="ChEBI" id="CHEBI:33019"/>
        <dbReference type="ChEBI" id="CHEBI:61555"/>
        <dbReference type="ChEBI" id="CHEBI:246422"/>
        <dbReference type="EC" id="3.6.1.23"/>
    </reaction>
</comment>
<dbReference type="GO" id="GO:0004170">
    <property type="term" value="F:dUTP diphosphatase activity"/>
    <property type="evidence" value="ECO:0007669"/>
    <property type="project" value="UniProtKB-EC"/>
</dbReference>
<evidence type="ECO:0000256" key="5">
    <source>
        <dbReference type="ARBA" id="ARBA00047686"/>
    </source>
</evidence>
<organism evidence="7 8">
    <name type="scientific">Candidatus Nanogingivalis gingivitcus</name>
    <dbReference type="NCBI Taxonomy" id="2171992"/>
    <lineage>
        <taxon>Bacteria</taxon>
        <taxon>Candidatus Saccharimonadota</taxon>
        <taxon>Candidatus Nanosyncoccalia</taxon>
        <taxon>Candidatus Nanogingivales</taxon>
        <taxon>Candidatus Nanogingivalaceae</taxon>
        <taxon>Candidatus Nanogingivalis</taxon>
    </lineage>
</organism>
<keyword evidence="3 7" id="KW-0378">Hydrolase</keyword>
<comment type="similarity">
    <text evidence="1">Belongs to the dUTPase family.</text>
</comment>
<feature type="domain" description="dUTPase-like" evidence="6">
    <location>
        <begin position="9"/>
        <end position="125"/>
    </location>
</feature>
<accession>A0ABY0FIR0</accession>
<dbReference type="InterPro" id="IPR033704">
    <property type="entry name" value="dUTPase_trimeric"/>
</dbReference>
<evidence type="ECO:0000256" key="4">
    <source>
        <dbReference type="ARBA" id="ARBA00023080"/>
    </source>
</evidence>
<sequence>MENNKLVAHTKGSIGLDLHAKTDDILLPKETKIIKSNLDGPLAADFSIAGIVAPRSSMSKRGILTHTGIIDADYLGNVGIILTNLTEQPIEIKKNERIAQILLFKKETFIIPNFIDKDRTGGFGSTNS</sequence>
<dbReference type="Proteomes" id="UP001190925">
    <property type="component" value="Unassembled WGS sequence"/>
</dbReference>
<reference evidence="7 8" key="2">
    <citation type="journal article" date="2020" name="Cell Rep.">
        <title>Acquisition and Adaptation of Ultra-small Parasitic Reduced Genome Bacteria to Mammalian Hosts.</title>
        <authorList>
            <person name="McLean J.S."/>
            <person name="Bor B."/>
            <person name="Kerns K.A."/>
            <person name="Liu Q."/>
            <person name="To T.T."/>
            <person name="Solden L."/>
            <person name="Hendrickson E.L."/>
            <person name="Wrighton K."/>
            <person name="Shi W."/>
            <person name="He X."/>
        </authorList>
    </citation>
    <scope>NUCLEOTIDE SEQUENCE [LARGE SCALE GENOMIC DNA]</scope>
    <source>
        <strain evidence="7 8">TM7_CMJM_G6_1_HOT_870</strain>
    </source>
</reference>
<proteinExistence type="inferred from homology"/>
<dbReference type="CDD" id="cd07557">
    <property type="entry name" value="trimeric_dUTPase"/>
    <property type="match status" value="1"/>
</dbReference>
<dbReference type="PANTHER" id="PTHR11241">
    <property type="entry name" value="DEOXYURIDINE 5'-TRIPHOSPHATE NUCLEOTIDOHYDROLASE"/>
    <property type="match status" value="1"/>
</dbReference>
<reference evidence="7 8" key="1">
    <citation type="journal article" date="2018" name="bioRxiv">
        <title>Evidence of independent acquisition and adaption of ultra-small bacteria to human hosts across the highly diverse yet reduced genomes of the phylum Saccharibacteria.</title>
        <authorList>
            <person name="McLean J.S."/>
            <person name="Bor B."/>
            <person name="To T.T."/>
            <person name="Liu Q."/>
            <person name="Kearns K.A."/>
            <person name="Solden L.M."/>
            <person name="Wrighton K.C."/>
            <person name="He X."/>
            <person name="Shi W."/>
        </authorList>
    </citation>
    <scope>NUCLEOTIDE SEQUENCE [LARGE SCALE GENOMIC DNA]</scope>
    <source>
        <strain evidence="7 8">TM7_CMJM_G6_1_HOT_870</strain>
    </source>
</reference>
<dbReference type="PANTHER" id="PTHR11241:SF0">
    <property type="entry name" value="DEOXYURIDINE 5'-TRIPHOSPHATE NUCLEOTIDOHYDROLASE"/>
    <property type="match status" value="1"/>
</dbReference>
<dbReference type="InterPro" id="IPR029054">
    <property type="entry name" value="dUTPase-like"/>
</dbReference>
<dbReference type="InterPro" id="IPR036157">
    <property type="entry name" value="dUTPase-like_sf"/>
</dbReference>
<name>A0ABY0FIR0_9BACT</name>
<evidence type="ECO:0000313" key="8">
    <source>
        <dbReference type="Proteomes" id="UP001190925"/>
    </source>
</evidence>